<evidence type="ECO:0000256" key="5">
    <source>
        <dbReference type="ARBA" id="ARBA00022840"/>
    </source>
</evidence>
<dbReference type="PANTHER" id="PTHR42788">
    <property type="entry name" value="TAURINE IMPORT ATP-BINDING PROTEIN-RELATED"/>
    <property type="match status" value="1"/>
</dbReference>
<gene>
    <name evidence="7" type="primary">nrtD_3</name>
    <name evidence="7" type="ORF">LMG3458_06150</name>
</gene>
<dbReference type="PROSITE" id="PS00211">
    <property type="entry name" value="ABC_TRANSPORTER_1"/>
    <property type="match status" value="1"/>
</dbReference>
<evidence type="ECO:0000256" key="2">
    <source>
        <dbReference type="ARBA" id="ARBA00022448"/>
    </source>
</evidence>
<feature type="domain" description="ABC transporter" evidence="6">
    <location>
        <begin position="5"/>
        <end position="237"/>
    </location>
</feature>
<dbReference type="Gene3D" id="3.40.50.300">
    <property type="entry name" value="P-loop containing nucleotide triphosphate hydrolases"/>
    <property type="match status" value="1"/>
</dbReference>
<evidence type="ECO:0000256" key="4">
    <source>
        <dbReference type="ARBA" id="ARBA00022741"/>
    </source>
</evidence>
<dbReference type="InterPro" id="IPR027417">
    <property type="entry name" value="P-loop_NTPase"/>
</dbReference>
<comment type="similarity">
    <text evidence="1">Belongs to the ABC transporter superfamily.</text>
</comment>
<keyword evidence="4" id="KW-0547">Nucleotide-binding</keyword>
<name>A0A6S7AQI9_9BURK</name>
<keyword evidence="2" id="KW-0813">Transport</keyword>
<keyword evidence="3" id="KW-1003">Cell membrane</keyword>
<dbReference type="InterPro" id="IPR050166">
    <property type="entry name" value="ABC_transporter_ATP-bind"/>
</dbReference>
<dbReference type="SUPFAM" id="SSF52540">
    <property type="entry name" value="P-loop containing nucleoside triphosphate hydrolases"/>
    <property type="match status" value="1"/>
</dbReference>
<accession>A0A6S7AQI9</accession>
<proteinExistence type="inferred from homology"/>
<dbReference type="Pfam" id="PF00005">
    <property type="entry name" value="ABC_tran"/>
    <property type="match status" value="1"/>
</dbReference>
<reference evidence="7 8" key="1">
    <citation type="submission" date="2020-04" db="EMBL/GenBank/DDBJ databases">
        <authorList>
            <person name="De Canck E."/>
        </authorList>
    </citation>
    <scope>NUCLEOTIDE SEQUENCE [LARGE SCALE GENOMIC DNA]</scope>
    <source>
        <strain evidence="7 8">LMG 3458</strain>
    </source>
</reference>
<dbReference type="PANTHER" id="PTHR42788:SF13">
    <property type="entry name" value="ALIPHATIC SULFONATES IMPORT ATP-BINDING PROTEIN SSUB"/>
    <property type="match status" value="1"/>
</dbReference>
<dbReference type="GO" id="GO:0005524">
    <property type="term" value="F:ATP binding"/>
    <property type="evidence" value="ECO:0007669"/>
    <property type="project" value="UniProtKB-KW"/>
</dbReference>
<organism evidence="7 8">
    <name type="scientific">Achromobacter deleyi</name>
    <dbReference type="NCBI Taxonomy" id="1353891"/>
    <lineage>
        <taxon>Bacteria</taxon>
        <taxon>Pseudomonadati</taxon>
        <taxon>Pseudomonadota</taxon>
        <taxon>Betaproteobacteria</taxon>
        <taxon>Burkholderiales</taxon>
        <taxon>Alcaligenaceae</taxon>
        <taxon>Achromobacter</taxon>
    </lineage>
</organism>
<protein>
    <submittedName>
        <fullName evidence="7">Nitrate import ATP-binding protein NrtD</fullName>
    </submittedName>
</protein>
<dbReference type="SMART" id="SM00382">
    <property type="entry name" value="AAA"/>
    <property type="match status" value="1"/>
</dbReference>
<dbReference type="CDD" id="cd03293">
    <property type="entry name" value="ABC_NrtD_SsuB_transporters"/>
    <property type="match status" value="1"/>
</dbReference>
<evidence type="ECO:0000256" key="3">
    <source>
        <dbReference type="ARBA" id="ARBA00022475"/>
    </source>
</evidence>
<evidence type="ECO:0000313" key="8">
    <source>
        <dbReference type="Proteomes" id="UP000494111"/>
    </source>
</evidence>
<dbReference type="PROSITE" id="PS50893">
    <property type="entry name" value="ABC_TRANSPORTER_2"/>
    <property type="match status" value="1"/>
</dbReference>
<dbReference type="GO" id="GO:0016887">
    <property type="term" value="F:ATP hydrolysis activity"/>
    <property type="evidence" value="ECO:0007669"/>
    <property type="project" value="InterPro"/>
</dbReference>
<dbReference type="EMBL" id="CADIJO010000047">
    <property type="protein sequence ID" value="CAB3743653.1"/>
    <property type="molecule type" value="Genomic_DNA"/>
</dbReference>
<evidence type="ECO:0000259" key="6">
    <source>
        <dbReference type="PROSITE" id="PS50893"/>
    </source>
</evidence>
<dbReference type="AlphaFoldDB" id="A0A6S7AQI9"/>
<dbReference type="InterPro" id="IPR003439">
    <property type="entry name" value="ABC_transporter-like_ATP-bd"/>
</dbReference>
<dbReference type="Proteomes" id="UP000494111">
    <property type="component" value="Unassembled WGS sequence"/>
</dbReference>
<sequence length="256" mass="28155">MAALIEFQRVSQFFTTRGDTPAQALHQVSLDIEAGEFVCLIGPSGCGKTTLLHLLAGFLQPTDGQVRFRGQRVERPGPERGVVFQEYALFPWMTARQNVEFGLRALAVPADERRSRALAALARVGLSAAAERYPHELSGGMRQRIAVARSLVVEPKVLLMDEPFAAVDAMTRATLQKDLLRLWQETGVSVVFVTHNIDEAIFLAQRVVVMAPHPGTLSDDLRIDLDYPRQRGSVAFAQHYNRIEAALAGAPARQAA</sequence>
<evidence type="ECO:0000256" key="1">
    <source>
        <dbReference type="ARBA" id="ARBA00005417"/>
    </source>
</evidence>
<dbReference type="InterPro" id="IPR003593">
    <property type="entry name" value="AAA+_ATPase"/>
</dbReference>
<dbReference type="InterPro" id="IPR017871">
    <property type="entry name" value="ABC_transporter-like_CS"/>
</dbReference>
<keyword evidence="3" id="KW-0472">Membrane</keyword>
<keyword evidence="5 7" id="KW-0067">ATP-binding</keyword>
<evidence type="ECO:0000313" key="7">
    <source>
        <dbReference type="EMBL" id="CAB3743653.1"/>
    </source>
</evidence>
<dbReference type="RefSeq" id="WP_175196525.1">
    <property type="nucleotide sequence ID" value="NZ_CADIJO010000047.1"/>
</dbReference>